<organism evidence="1 2">
    <name type="scientific">Leptospira kirschneri str. H1</name>
    <dbReference type="NCBI Taxonomy" id="1049966"/>
    <lineage>
        <taxon>Bacteria</taxon>
        <taxon>Pseudomonadati</taxon>
        <taxon>Spirochaetota</taxon>
        <taxon>Spirochaetia</taxon>
        <taxon>Leptospirales</taxon>
        <taxon>Leptospiraceae</taxon>
        <taxon>Leptospira</taxon>
    </lineage>
</organism>
<reference evidence="1 2" key="1">
    <citation type="submission" date="2012-10" db="EMBL/GenBank/DDBJ databases">
        <authorList>
            <person name="Harkins D.M."/>
            <person name="Durkin A.S."/>
            <person name="Brinkac L.M."/>
            <person name="Selengut J.D."/>
            <person name="Sanka R."/>
            <person name="DePew J."/>
            <person name="Purushe J."/>
            <person name="Peacock S.J."/>
            <person name="Thaipadungpanit J."/>
            <person name="Wuthiekanun V.W."/>
            <person name="Day N.P."/>
            <person name="Vinetz J.M."/>
            <person name="Sutton G.G."/>
            <person name="Nelson W.C."/>
            <person name="Fouts D.E."/>
        </authorList>
    </citation>
    <scope>NUCLEOTIDE SEQUENCE [LARGE SCALE GENOMIC DNA]</scope>
    <source>
        <strain evidence="1 2">H1</strain>
    </source>
</reference>
<name>A0A0E2B720_9LEPT</name>
<comment type="caution">
    <text evidence="1">The sequence shown here is derived from an EMBL/GenBank/DDBJ whole genome shotgun (WGS) entry which is preliminary data.</text>
</comment>
<sequence>MKYEFSNSLRKKFFKTNVSFTGLNHFVYLNDHYFAINLGISVK</sequence>
<dbReference type="Proteomes" id="UP000006253">
    <property type="component" value="Unassembled WGS sequence"/>
</dbReference>
<accession>A0A0E2B720</accession>
<evidence type="ECO:0000313" key="1">
    <source>
        <dbReference type="EMBL" id="EKO17137.1"/>
    </source>
</evidence>
<protein>
    <submittedName>
        <fullName evidence="1">Uncharacterized protein</fullName>
    </submittedName>
</protein>
<gene>
    <name evidence="1" type="ORF">LEP1GSC081_4364</name>
</gene>
<dbReference type="EMBL" id="AHMY02000013">
    <property type="protein sequence ID" value="EKO17137.1"/>
    <property type="molecule type" value="Genomic_DNA"/>
</dbReference>
<proteinExistence type="predicted"/>
<dbReference type="AlphaFoldDB" id="A0A0E2B720"/>
<evidence type="ECO:0000313" key="2">
    <source>
        <dbReference type="Proteomes" id="UP000006253"/>
    </source>
</evidence>